<dbReference type="GO" id="GO:0046872">
    <property type="term" value="F:metal ion binding"/>
    <property type="evidence" value="ECO:0007669"/>
    <property type="project" value="UniProtKB-KW"/>
</dbReference>
<sequence length="155" mass="17010">MRLSLETNEPLCTVRWARLYPTFTEMKIELSIRREKLSRVKVWLVIIFHTQLKRGIYVKKICTILAIAAVTSLMAADGEAIYKSKCFSCHGDKASKAALNKSQIIAGWDAAKIIASVNGYKNGEGGPMKGVMKPIASGLSEDDLKAVSATIASYK</sequence>
<evidence type="ECO:0000313" key="7">
    <source>
        <dbReference type="Proteomes" id="UP000019322"/>
    </source>
</evidence>
<dbReference type="InterPro" id="IPR009056">
    <property type="entry name" value="Cyt_c-like_dom"/>
</dbReference>
<keyword evidence="1 4" id="KW-0349">Heme</keyword>
<dbReference type="Pfam" id="PF13442">
    <property type="entry name" value="Cytochrome_CBB3"/>
    <property type="match status" value="1"/>
</dbReference>
<evidence type="ECO:0000256" key="1">
    <source>
        <dbReference type="ARBA" id="ARBA00022617"/>
    </source>
</evidence>
<proteinExistence type="predicted"/>
<dbReference type="GO" id="GO:0020037">
    <property type="term" value="F:heme binding"/>
    <property type="evidence" value="ECO:0007669"/>
    <property type="project" value="InterPro"/>
</dbReference>
<dbReference type="Proteomes" id="UP000019322">
    <property type="component" value="Chromosome"/>
</dbReference>
<keyword evidence="2 4" id="KW-0479">Metal-binding</keyword>
<dbReference type="InterPro" id="IPR036909">
    <property type="entry name" value="Cyt_c-like_dom_sf"/>
</dbReference>
<evidence type="ECO:0000259" key="5">
    <source>
        <dbReference type="PROSITE" id="PS51007"/>
    </source>
</evidence>
<name>A0AA86AN09_SULMK</name>
<dbReference type="AlphaFoldDB" id="A0AA86AN09"/>
<dbReference type="PROSITE" id="PS51007">
    <property type="entry name" value="CYTC"/>
    <property type="match status" value="1"/>
</dbReference>
<evidence type="ECO:0000256" key="3">
    <source>
        <dbReference type="ARBA" id="ARBA00023004"/>
    </source>
</evidence>
<protein>
    <submittedName>
        <fullName evidence="6">Cytochrome c-like protein</fullName>
    </submittedName>
</protein>
<evidence type="ECO:0000256" key="4">
    <source>
        <dbReference type="PROSITE-ProRule" id="PRU00433"/>
    </source>
</evidence>
<dbReference type="EMBL" id="CP007201">
    <property type="protein sequence ID" value="AHJ13746.1"/>
    <property type="molecule type" value="Genomic_DNA"/>
</dbReference>
<evidence type="ECO:0000313" key="6">
    <source>
        <dbReference type="EMBL" id="AHJ13746.1"/>
    </source>
</evidence>
<reference evidence="6 7" key="1">
    <citation type="journal article" date="2014" name="Environ. Microbiol.">
        <title>Insights into organohalide respiration and the versatile catabolism of Sulfurospirillum multivorans gained from comparative genomics and physiological studies.</title>
        <authorList>
            <person name="Goris T."/>
            <person name="Schubert T."/>
            <person name="Gadkari J."/>
            <person name="Wubet T."/>
            <person name="Tarkka M."/>
            <person name="Buscot F."/>
            <person name="Adrian L."/>
            <person name="Diekert G."/>
        </authorList>
    </citation>
    <scope>NUCLEOTIDE SEQUENCE [LARGE SCALE GENOMIC DNA]</scope>
    <source>
        <strain evidence="7">DM 12446 / JCM 15788 / NBRC 109480</strain>
    </source>
</reference>
<evidence type="ECO:0000256" key="2">
    <source>
        <dbReference type="ARBA" id="ARBA00022723"/>
    </source>
</evidence>
<dbReference type="KEGG" id="smul:SMUL_2501"/>
<feature type="domain" description="Cytochrome c" evidence="5">
    <location>
        <begin position="73"/>
        <end position="155"/>
    </location>
</feature>
<dbReference type="SUPFAM" id="SSF46626">
    <property type="entry name" value="Cytochrome c"/>
    <property type="match status" value="1"/>
</dbReference>
<dbReference type="GO" id="GO:0009055">
    <property type="term" value="F:electron transfer activity"/>
    <property type="evidence" value="ECO:0007669"/>
    <property type="project" value="InterPro"/>
</dbReference>
<accession>A0AA86AN09</accession>
<organism evidence="6 7">
    <name type="scientific">Sulfurospirillum multivorans (strain DM 12446 / JCM 15788 / NBRC 109480)</name>
    <dbReference type="NCBI Taxonomy" id="1150621"/>
    <lineage>
        <taxon>Bacteria</taxon>
        <taxon>Pseudomonadati</taxon>
        <taxon>Campylobacterota</taxon>
        <taxon>Epsilonproteobacteria</taxon>
        <taxon>Campylobacterales</taxon>
        <taxon>Sulfurospirillaceae</taxon>
        <taxon>Sulfurospirillum</taxon>
    </lineage>
</organism>
<keyword evidence="3 4" id="KW-0408">Iron</keyword>
<gene>
    <name evidence="6" type="ORF">SMUL_2501</name>
</gene>
<dbReference type="Gene3D" id="1.10.760.10">
    <property type="entry name" value="Cytochrome c-like domain"/>
    <property type="match status" value="1"/>
</dbReference>